<dbReference type="EMBL" id="ABGD02000014">
    <property type="protein sequence ID" value="EDS11217.1"/>
    <property type="molecule type" value="Genomic_DNA"/>
</dbReference>
<comment type="caution">
    <text evidence="1">The sequence shown here is derived from an EMBL/GenBank/DDBJ whole genome shotgun (WGS) entry which is preliminary data.</text>
</comment>
<reference evidence="1" key="2">
    <citation type="submission" date="2013-09" db="EMBL/GenBank/DDBJ databases">
        <title>Draft genome sequence of Anaerotruncus colihominis(DSM 17241).</title>
        <authorList>
            <person name="Sudarsanam P."/>
            <person name="Ley R."/>
            <person name="Guruge J."/>
            <person name="Turnbaugh P.J."/>
            <person name="Mahowald M."/>
            <person name="Liep D."/>
            <person name="Gordon J."/>
        </authorList>
    </citation>
    <scope>NUCLEOTIDE SEQUENCE</scope>
    <source>
        <strain evidence="1">DSM 17241</strain>
    </source>
</reference>
<name>B0PAN7_9FIRM</name>
<sequence length="77" mass="8734">MVMMKCSVCGFEFEAAKEIHYIARVKGSKGFSNLFGEEESIFDAFDCPKCGCQIAVQERKRKLEKVMEDEANTALPY</sequence>
<evidence type="ECO:0000313" key="2">
    <source>
        <dbReference type="Proteomes" id="UP000003803"/>
    </source>
</evidence>
<accession>B0PAN7</accession>
<keyword evidence="2" id="KW-1185">Reference proteome</keyword>
<organism evidence="1 2">
    <name type="scientific">Anaerotruncus colihominis DSM 17241</name>
    <dbReference type="NCBI Taxonomy" id="445972"/>
    <lineage>
        <taxon>Bacteria</taxon>
        <taxon>Bacillati</taxon>
        <taxon>Bacillota</taxon>
        <taxon>Clostridia</taxon>
        <taxon>Eubacteriales</taxon>
        <taxon>Oscillospiraceae</taxon>
        <taxon>Anaerotruncus</taxon>
    </lineage>
</organism>
<reference evidence="1" key="1">
    <citation type="submission" date="2007-11" db="EMBL/GenBank/DDBJ databases">
        <authorList>
            <person name="Fulton L."/>
            <person name="Clifton S."/>
            <person name="Fulton B."/>
            <person name="Xu J."/>
            <person name="Minx P."/>
            <person name="Pepin K.H."/>
            <person name="Johnson M."/>
            <person name="Thiruvilangam P."/>
            <person name="Bhonagiri V."/>
            <person name="Nash W.E."/>
            <person name="Mardis E.R."/>
            <person name="Wilson R.K."/>
        </authorList>
    </citation>
    <scope>NUCLEOTIDE SEQUENCE [LARGE SCALE GENOMIC DNA]</scope>
    <source>
        <strain evidence="1">DSM 17241</strain>
    </source>
</reference>
<evidence type="ECO:0000313" key="1">
    <source>
        <dbReference type="EMBL" id="EDS11217.1"/>
    </source>
</evidence>
<dbReference type="AlphaFoldDB" id="B0PAN7"/>
<gene>
    <name evidence="1" type="ORF">ANACOL_01837</name>
</gene>
<dbReference type="Proteomes" id="UP000003803">
    <property type="component" value="Unassembled WGS sequence"/>
</dbReference>
<dbReference type="HOGENOM" id="CLU_191337_0_0_9"/>
<dbReference type="eggNOG" id="ENOG503340Q">
    <property type="taxonomic scope" value="Bacteria"/>
</dbReference>
<proteinExistence type="predicted"/>
<protein>
    <submittedName>
        <fullName evidence="1">Uncharacterized protein</fullName>
    </submittedName>
</protein>